<organism evidence="3 4">
    <name type="scientific">Flavobacterium salmonis</name>
    <dbReference type="NCBI Taxonomy" id="2654844"/>
    <lineage>
        <taxon>Bacteria</taxon>
        <taxon>Pseudomonadati</taxon>
        <taxon>Bacteroidota</taxon>
        <taxon>Flavobacteriia</taxon>
        <taxon>Flavobacteriales</taxon>
        <taxon>Flavobacteriaceae</taxon>
        <taxon>Flavobacterium</taxon>
    </lineage>
</organism>
<dbReference type="InterPro" id="IPR011006">
    <property type="entry name" value="CheY-like_superfamily"/>
</dbReference>
<accession>A0A6V6Z6N4</accession>
<dbReference type="RefSeq" id="WP_180910050.1">
    <property type="nucleotide sequence ID" value="NZ_CAIJDP010000082.1"/>
</dbReference>
<dbReference type="GO" id="GO:0000160">
    <property type="term" value="P:phosphorelay signal transduction system"/>
    <property type="evidence" value="ECO:0007669"/>
    <property type="project" value="InterPro"/>
</dbReference>
<keyword evidence="4" id="KW-1185">Reference proteome</keyword>
<keyword evidence="1" id="KW-0597">Phosphoprotein</keyword>
<dbReference type="InterPro" id="IPR001789">
    <property type="entry name" value="Sig_transdc_resp-reg_receiver"/>
</dbReference>
<protein>
    <recommendedName>
        <fullName evidence="2">Response regulatory domain-containing protein</fullName>
    </recommendedName>
</protein>
<dbReference type="SUPFAM" id="SSF52172">
    <property type="entry name" value="CheY-like"/>
    <property type="match status" value="1"/>
</dbReference>
<evidence type="ECO:0000313" key="3">
    <source>
        <dbReference type="EMBL" id="CAD0007431.1"/>
    </source>
</evidence>
<evidence type="ECO:0000313" key="4">
    <source>
        <dbReference type="Proteomes" id="UP000530060"/>
    </source>
</evidence>
<evidence type="ECO:0000259" key="2">
    <source>
        <dbReference type="PROSITE" id="PS50110"/>
    </source>
</evidence>
<dbReference type="PROSITE" id="PS50110">
    <property type="entry name" value="RESPONSE_REGULATORY"/>
    <property type="match status" value="1"/>
</dbReference>
<dbReference type="Proteomes" id="UP000530060">
    <property type="component" value="Unassembled WGS sequence"/>
</dbReference>
<sequence length="154" mass="18405">MNKKGPIIIVENKQEDRKLFIEFFSDLNYPNQVIYFNDPEIAYHYILRNKLKPFLIFSDIVLLNIMNDNVVEAKLDNVGELFHCPYLFFTTSFNQTYVIDPYSIPTQSYFVKPYDYAEFKQIIKTIIEYWIKSKSIVSYKKKQVKIGFIDKIDK</sequence>
<dbReference type="Gene3D" id="3.40.50.2300">
    <property type="match status" value="1"/>
</dbReference>
<comment type="caution">
    <text evidence="3">The sequence shown here is derived from an EMBL/GenBank/DDBJ whole genome shotgun (WGS) entry which is preliminary data.</text>
</comment>
<reference evidence="3 4" key="1">
    <citation type="submission" date="2020-06" db="EMBL/GenBank/DDBJ databases">
        <authorList>
            <person name="Criscuolo A."/>
        </authorList>
    </citation>
    <scope>NUCLEOTIDE SEQUENCE [LARGE SCALE GENOMIC DNA]</scope>
    <source>
        <strain evidence="4">CIP 111411</strain>
    </source>
</reference>
<proteinExistence type="predicted"/>
<evidence type="ECO:0000256" key="1">
    <source>
        <dbReference type="PROSITE-ProRule" id="PRU00169"/>
    </source>
</evidence>
<gene>
    <name evidence="3" type="ORF">FLAT13_03859</name>
</gene>
<feature type="domain" description="Response regulatory" evidence="2">
    <location>
        <begin position="6"/>
        <end position="127"/>
    </location>
</feature>
<dbReference type="EMBL" id="CAIJDP010000082">
    <property type="protein sequence ID" value="CAD0007431.1"/>
    <property type="molecule type" value="Genomic_DNA"/>
</dbReference>
<dbReference type="AlphaFoldDB" id="A0A6V6Z6N4"/>
<feature type="modified residue" description="4-aspartylphosphate" evidence="1">
    <location>
        <position position="59"/>
    </location>
</feature>
<name>A0A6V6Z6N4_9FLAO</name>